<keyword evidence="3" id="KW-0804">Transcription</keyword>
<evidence type="ECO:0000259" key="4">
    <source>
        <dbReference type="PROSITE" id="PS01124"/>
    </source>
</evidence>
<dbReference type="Proteomes" id="UP000318815">
    <property type="component" value="Unassembled WGS sequence"/>
</dbReference>
<dbReference type="InterPro" id="IPR018060">
    <property type="entry name" value="HTH_AraC"/>
</dbReference>
<dbReference type="InterPro" id="IPR020449">
    <property type="entry name" value="Tscrpt_reg_AraC-type_HTH"/>
</dbReference>
<dbReference type="InterPro" id="IPR011051">
    <property type="entry name" value="RmlC_Cupin_sf"/>
</dbReference>
<accession>A0A5C6LQZ1</accession>
<dbReference type="GO" id="GO:0003700">
    <property type="term" value="F:DNA-binding transcription factor activity"/>
    <property type="evidence" value="ECO:0007669"/>
    <property type="project" value="InterPro"/>
</dbReference>
<keyword evidence="6" id="KW-1185">Reference proteome</keyword>
<dbReference type="RefSeq" id="WP_146306484.1">
    <property type="nucleotide sequence ID" value="NZ_VOHS01000019.1"/>
</dbReference>
<dbReference type="PRINTS" id="PR00032">
    <property type="entry name" value="HTHARAC"/>
</dbReference>
<dbReference type="SUPFAM" id="SSF51182">
    <property type="entry name" value="RmlC-like cupins"/>
    <property type="match status" value="1"/>
</dbReference>
<dbReference type="SMART" id="SM00342">
    <property type="entry name" value="HTH_ARAC"/>
    <property type="match status" value="1"/>
</dbReference>
<keyword evidence="2" id="KW-0238">DNA-binding</keyword>
<dbReference type="OrthoDB" id="652919at2"/>
<dbReference type="InterPro" id="IPR018062">
    <property type="entry name" value="HTH_AraC-typ_CS"/>
</dbReference>
<gene>
    <name evidence="5" type="ORF">FEF09_18480</name>
</gene>
<name>A0A5C6LQZ1_9BACT</name>
<dbReference type="Gene3D" id="1.10.10.60">
    <property type="entry name" value="Homeodomain-like"/>
    <property type="match status" value="1"/>
</dbReference>
<evidence type="ECO:0000313" key="5">
    <source>
        <dbReference type="EMBL" id="TWV99043.1"/>
    </source>
</evidence>
<dbReference type="GO" id="GO:0043565">
    <property type="term" value="F:sequence-specific DNA binding"/>
    <property type="evidence" value="ECO:0007669"/>
    <property type="project" value="InterPro"/>
</dbReference>
<evidence type="ECO:0000256" key="3">
    <source>
        <dbReference type="ARBA" id="ARBA00023163"/>
    </source>
</evidence>
<dbReference type="PANTHER" id="PTHR43280:SF2">
    <property type="entry name" value="HTH-TYPE TRANSCRIPTIONAL REGULATOR EXSA"/>
    <property type="match status" value="1"/>
</dbReference>
<dbReference type="InterPro" id="IPR009057">
    <property type="entry name" value="Homeodomain-like_sf"/>
</dbReference>
<evidence type="ECO:0000313" key="6">
    <source>
        <dbReference type="Proteomes" id="UP000318815"/>
    </source>
</evidence>
<dbReference type="PROSITE" id="PS01124">
    <property type="entry name" value="HTH_ARAC_FAMILY_2"/>
    <property type="match status" value="1"/>
</dbReference>
<dbReference type="PROSITE" id="PS00041">
    <property type="entry name" value="HTH_ARAC_FAMILY_1"/>
    <property type="match status" value="1"/>
</dbReference>
<keyword evidence="1" id="KW-0805">Transcription regulation</keyword>
<dbReference type="Pfam" id="PF12833">
    <property type="entry name" value="HTH_18"/>
    <property type="match status" value="1"/>
</dbReference>
<evidence type="ECO:0000256" key="1">
    <source>
        <dbReference type="ARBA" id="ARBA00023015"/>
    </source>
</evidence>
<feature type="domain" description="HTH araC/xylS-type" evidence="4">
    <location>
        <begin position="184"/>
        <end position="282"/>
    </location>
</feature>
<sequence>MYTLYENLRFTGHDRMDTWQQGSHSWAAYSVYKQKAHHEVYTPHAILNLIVRGQKRMYDGRVVHQLQAGDVFIIPAGSLLCSEIPGQLHGYESINIELPEDMINCYPLPQMPGLTTPVSATQLMATTEWHRLKNDLLQQFTVAETIPVRPSQSQIAIRALSLMGQTVQGQSVIRMLQAATAVQPATMHTLGRELLQMGELDEMARYACMSKATLKRRFRQVYDVAPMNWIWEKRLEQAAFLLRTQTDSIGDIAYRSGFENISHFYRLFRNAFGMTPTVWRKHSFTI</sequence>
<reference evidence="5 6" key="1">
    <citation type="submission" date="2019-08" db="EMBL/GenBank/DDBJ databases">
        <title>Whole genome sequencing of chitin degrading bacteria Chitinophaga pinensis YS16.</title>
        <authorList>
            <person name="Singh R.P."/>
            <person name="Manchanda G."/>
            <person name="Maurya I.K."/>
            <person name="Joshi N.K."/>
            <person name="Srivastava A.K."/>
        </authorList>
    </citation>
    <scope>NUCLEOTIDE SEQUENCE [LARGE SCALE GENOMIC DNA]</scope>
    <source>
        <strain evidence="5 6">YS-16</strain>
    </source>
</reference>
<organism evidence="5 6">
    <name type="scientific">Chitinophaga pinensis</name>
    <dbReference type="NCBI Taxonomy" id="79329"/>
    <lineage>
        <taxon>Bacteria</taxon>
        <taxon>Pseudomonadati</taxon>
        <taxon>Bacteroidota</taxon>
        <taxon>Chitinophagia</taxon>
        <taxon>Chitinophagales</taxon>
        <taxon>Chitinophagaceae</taxon>
        <taxon>Chitinophaga</taxon>
    </lineage>
</organism>
<comment type="caution">
    <text evidence="5">The sequence shown here is derived from an EMBL/GenBank/DDBJ whole genome shotgun (WGS) entry which is preliminary data.</text>
</comment>
<protein>
    <submittedName>
        <fullName evidence="5">Helix-turn-helix domain-containing protein</fullName>
    </submittedName>
</protein>
<dbReference type="SUPFAM" id="SSF46689">
    <property type="entry name" value="Homeodomain-like"/>
    <property type="match status" value="1"/>
</dbReference>
<dbReference type="EMBL" id="VOHS01000019">
    <property type="protein sequence ID" value="TWV99043.1"/>
    <property type="molecule type" value="Genomic_DNA"/>
</dbReference>
<dbReference type="PANTHER" id="PTHR43280">
    <property type="entry name" value="ARAC-FAMILY TRANSCRIPTIONAL REGULATOR"/>
    <property type="match status" value="1"/>
</dbReference>
<dbReference type="AlphaFoldDB" id="A0A5C6LQZ1"/>
<evidence type="ECO:0000256" key="2">
    <source>
        <dbReference type="ARBA" id="ARBA00023125"/>
    </source>
</evidence>
<proteinExistence type="predicted"/>